<dbReference type="InParanoid" id="Q6BS37"/>
<dbReference type="GeneID" id="2901681"/>
<name>Q6BS37_DEBHA</name>
<feature type="compositionally biased region" description="Low complexity" evidence="2">
    <location>
        <begin position="23"/>
        <end position="37"/>
    </location>
</feature>
<dbReference type="EMBL" id="CR382136">
    <property type="protein sequence ID" value="CAG87149.2"/>
    <property type="molecule type" value="Genomic_DNA"/>
</dbReference>
<dbReference type="PANTHER" id="PTHR22603">
    <property type="entry name" value="CHOLINE/ETHANOALAMINE KINASE"/>
    <property type="match status" value="1"/>
</dbReference>
<dbReference type="SUPFAM" id="SSF56112">
    <property type="entry name" value="Protein kinase-like (PK-like)"/>
    <property type="match status" value="1"/>
</dbReference>
<feature type="region of interest" description="Disordered" evidence="2">
    <location>
        <begin position="1"/>
        <end position="54"/>
    </location>
</feature>
<evidence type="ECO:0000313" key="4">
    <source>
        <dbReference type="EMBL" id="CAG87149.2"/>
    </source>
</evidence>
<organism evidence="4 5">
    <name type="scientific">Debaryomyces hansenii (strain ATCC 36239 / CBS 767 / BCRC 21394 / JCM 1990 / NBRC 0083 / IGC 2968)</name>
    <name type="common">Yeast</name>
    <name type="synonym">Torulaspora hansenii</name>
    <dbReference type="NCBI Taxonomy" id="284592"/>
    <lineage>
        <taxon>Eukaryota</taxon>
        <taxon>Fungi</taxon>
        <taxon>Dikarya</taxon>
        <taxon>Ascomycota</taxon>
        <taxon>Saccharomycotina</taxon>
        <taxon>Pichiomycetes</taxon>
        <taxon>Debaryomycetaceae</taxon>
        <taxon>Debaryomyces</taxon>
    </lineage>
</organism>
<dbReference type="GO" id="GO:0004305">
    <property type="term" value="F:ethanolamine kinase activity"/>
    <property type="evidence" value="ECO:0007669"/>
    <property type="project" value="TreeGrafter"/>
</dbReference>
<dbReference type="RefSeq" id="XP_458983.2">
    <property type="nucleotide sequence ID" value="XM_458983.1"/>
</dbReference>
<reference evidence="4 5" key="1">
    <citation type="journal article" date="2004" name="Nature">
        <title>Genome evolution in yeasts.</title>
        <authorList>
            <consortium name="Genolevures"/>
            <person name="Dujon B."/>
            <person name="Sherman D."/>
            <person name="Fischer G."/>
            <person name="Durrens P."/>
            <person name="Casaregola S."/>
            <person name="Lafontaine I."/>
            <person name="de Montigny J."/>
            <person name="Marck C."/>
            <person name="Neuveglise C."/>
            <person name="Talla E."/>
            <person name="Goffard N."/>
            <person name="Frangeul L."/>
            <person name="Aigle M."/>
            <person name="Anthouard V."/>
            <person name="Babour A."/>
            <person name="Barbe V."/>
            <person name="Barnay S."/>
            <person name="Blanchin S."/>
            <person name="Beckerich J.M."/>
            <person name="Beyne E."/>
            <person name="Bleykasten C."/>
            <person name="Boisrame A."/>
            <person name="Boyer J."/>
            <person name="Cattolico L."/>
            <person name="Confanioleri F."/>
            <person name="de Daruvar A."/>
            <person name="Despons L."/>
            <person name="Fabre E."/>
            <person name="Fairhead C."/>
            <person name="Ferry-Dumazet H."/>
            <person name="Groppi A."/>
            <person name="Hantraye F."/>
            <person name="Hennequin C."/>
            <person name="Jauniaux N."/>
            <person name="Joyet P."/>
            <person name="Kachouri R."/>
            <person name="Kerrest A."/>
            <person name="Koszul R."/>
            <person name="Lemaire M."/>
            <person name="Lesur I."/>
            <person name="Ma L."/>
            <person name="Muller H."/>
            <person name="Nicaud J.M."/>
            <person name="Nikolski M."/>
            <person name="Oztas S."/>
            <person name="Ozier-Kalogeropoulos O."/>
            <person name="Pellenz S."/>
            <person name="Potier S."/>
            <person name="Richard G.F."/>
            <person name="Straub M.L."/>
            <person name="Suleau A."/>
            <person name="Swennene D."/>
            <person name="Tekaia F."/>
            <person name="Wesolowski-Louvel M."/>
            <person name="Westhof E."/>
            <person name="Wirth B."/>
            <person name="Zeniou-Meyer M."/>
            <person name="Zivanovic I."/>
            <person name="Bolotin-Fukuhara M."/>
            <person name="Thierry A."/>
            <person name="Bouchier C."/>
            <person name="Caudron B."/>
            <person name="Scarpelli C."/>
            <person name="Gaillardin C."/>
            <person name="Weissenbach J."/>
            <person name="Wincker P."/>
            <person name="Souciet J.L."/>
        </authorList>
    </citation>
    <scope>NUCLEOTIDE SEQUENCE [LARGE SCALE GENOMIC DNA]</scope>
    <source>
        <strain evidence="5">ATCC 36239 / CBS 767 / BCRC 21394 / JCM 1990 / NBRC 0083 / IGC 2968</strain>
    </source>
</reference>
<dbReference type="Pfam" id="PF01633">
    <property type="entry name" value="Choline_kinase"/>
    <property type="match status" value="1"/>
</dbReference>
<dbReference type="FunCoup" id="Q6BS37">
    <property type="interactions" value="395"/>
</dbReference>
<dbReference type="Proteomes" id="UP000000599">
    <property type="component" value="Chromosome D"/>
</dbReference>
<dbReference type="Gene3D" id="3.30.200.20">
    <property type="entry name" value="Phosphorylase Kinase, domain 1"/>
    <property type="match status" value="1"/>
</dbReference>
<feature type="domain" description="Choline kinase N-terminal" evidence="3">
    <location>
        <begin position="59"/>
        <end position="107"/>
    </location>
</feature>
<dbReference type="STRING" id="284592.Q6BS37"/>
<sequence>MDITHANIYNPNQTRSRSKSRTRNSTANSRSTSSTRRPTFGRKRSLSSSSTSKLTITPTTLDDERLIPTAQATLDNSVPLDFFKQDIIAMVKALRIGKWHKRQLTIANLSVNRISGALTNSIYKLTYIDEQQNFSLPTLLLRVYGKNLDSIIDRERELSVLVKLSQRNIGPKLLGIFSNGRFEQFLDGFSPLDKDNLRDEIISQMLGRRMKDLHYKVELSNEDVKGLPMCWKLIYKWLQIFEDTVLPSYGHCGVKEEEIFLMKFDQFKDLIKKYEKWLLSHYDTELLASNYKFCHNDTQYGNLLLHESFDASDIIISHPPSSANLLSDKKSAVIKSTSNKKDSSLAVIDFEYSGPNFPAFDLANHFCEWMADYHDPEKSYYIYEENYPSRLEQLNLIKSYVEYDFQFPSSNLKHAFDKDVTQVNAADLIQFEIKKLHNECILWRPAVQIYWCLWGLIQNGPVRPTVANNNHNSSEKVIDSTYSITVGVDTLRLEENAIREEEEEITSSDDDFDYLKYAQQKSGLTIGDLLQFDLINKEDIPEEHVKDIKHLDCDFFDL</sequence>
<gene>
    <name evidence="4" type="ordered locus">DEHA2D11836g</name>
</gene>
<dbReference type="OMA" id="CEQVINW"/>
<keyword evidence="5" id="KW-1185">Reference proteome</keyword>
<evidence type="ECO:0000259" key="3">
    <source>
        <dbReference type="Pfam" id="PF04428"/>
    </source>
</evidence>
<dbReference type="InterPro" id="IPR007521">
    <property type="entry name" value="Choline_kin_N"/>
</dbReference>
<protein>
    <submittedName>
        <fullName evidence="4">DEHA2D11836p</fullName>
    </submittedName>
</protein>
<dbReference type="InterPro" id="IPR011009">
    <property type="entry name" value="Kinase-like_dom_sf"/>
</dbReference>
<evidence type="ECO:0000256" key="2">
    <source>
        <dbReference type="SAM" id="MobiDB-lite"/>
    </source>
</evidence>
<dbReference type="GO" id="GO:0006646">
    <property type="term" value="P:phosphatidylethanolamine biosynthetic process"/>
    <property type="evidence" value="ECO:0007669"/>
    <property type="project" value="TreeGrafter"/>
</dbReference>
<dbReference type="CDD" id="cd05157">
    <property type="entry name" value="ETNK_euk"/>
    <property type="match status" value="1"/>
</dbReference>
<dbReference type="GO" id="GO:0005737">
    <property type="term" value="C:cytoplasm"/>
    <property type="evidence" value="ECO:0007669"/>
    <property type="project" value="TreeGrafter"/>
</dbReference>
<dbReference type="OrthoDB" id="10267235at2759"/>
<comment type="similarity">
    <text evidence="1">Belongs to the choline/ethanolamine kinase family.</text>
</comment>
<evidence type="ECO:0000313" key="5">
    <source>
        <dbReference type="Proteomes" id="UP000000599"/>
    </source>
</evidence>
<dbReference type="KEGG" id="dha:DEHA2D11836g"/>
<dbReference type="Gene3D" id="3.90.1200.10">
    <property type="match status" value="1"/>
</dbReference>
<accession>Q6BS37</accession>
<proteinExistence type="inferred from homology"/>
<dbReference type="VEuPathDB" id="FungiDB:DEHA2D11836g"/>
<dbReference type="AlphaFoldDB" id="Q6BS37"/>
<dbReference type="Pfam" id="PF04428">
    <property type="entry name" value="Choline_kin_N"/>
    <property type="match status" value="1"/>
</dbReference>
<evidence type="ECO:0000256" key="1">
    <source>
        <dbReference type="ARBA" id="ARBA00038211"/>
    </source>
</evidence>
<dbReference type="PANTHER" id="PTHR22603:SF93">
    <property type="entry name" value="RE24176P"/>
    <property type="match status" value="1"/>
</dbReference>
<dbReference type="eggNOG" id="KOG2686">
    <property type="taxonomic scope" value="Eukaryota"/>
</dbReference>
<dbReference type="HOGENOM" id="CLU_012712_4_2_1"/>
<dbReference type="GO" id="GO:0004103">
    <property type="term" value="F:choline kinase activity"/>
    <property type="evidence" value="ECO:0007669"/>
    <property type="project" value="TreeGrafter"/>
</dbReference>